<dbReference type="InterPro" id="IPR050669">
    <property type="entry name" value="Hemerythrin"/>
</dbReference>
<dbReference type="InterPro" id="IPR012312">
    <property type="entry name" value="Hemerythrin-like"/>
</dbReference>
<keyword evidence="3" id="KW-0408">Iron</keyword>
<feature type="domain" description="Hemerythrin-like" evidence="4">
    <location>
        <begin position="11"/>
        <end position="126"/>
    </location>
</feature>
<dbReference type="InterPro" id="IPR012827">
    <property type="entry name" value="Hemerythrin_metal-bd"/>
</dbReference>
<evidence type="ECO:0000313" key="6">
    <source>
        <dbReference type="Proteomes" id="UP001193748"/>
    </source>
</evidence>
<dbReference type="PANTHER" id="PTHR37164:SF1">
    <property type="entry name" value="BACTERIOHEMERYTHRIN"/>
    <property type="match status" value="1"/>
</dbReference>
<dbReference type="Pfam" id="PF01814">
    <property type="entry name" value="Hemerythrin"/>
    <property type="match status" value="1"/>
</dbReference>
<evidence type="ECO:0000259" key="4">
    <source>
        <dbReference type="Pfam" id="PF01814"/>
    </source>
</evidence>
<dbReference type="NCBIfam" id="NF033749">
    <property type="entry name" value="bact_hemeryth"/>
    <property type="match status" value="1"/>
</dbReference>
<dbReference type="InterPro" id="IPR035938">
    <property type="entry name" value="Hemerythrin-like_sf"/>
</dbReference>
<evidence type="ECO:0000256" key="3">
    <source>
        <dbReference type="ARBA" id="ARBA00023004"/>
    </source>
</evidence>
<comment type="caution">
    <text evidence="5">The sequence shown here is derived from an EMBL/GenBank/DDBJ whole genome shotgun (WGS) entry which is preliminary data.</text>
</comment>
<dbReference type="NCBIfam" id="TIGR02481">
    <property type="entry name" value="hemeryth_dom"/>
    <property type="match status" value="1"/>
</dbReference>
<dbReference type="RefSeq" id="WP_077842018.1">
    <property type="nucleotide sequence ID" value="NZ_CP107022.1"/>
</dbReference>
<dbReference type="EMBL" id="JABSWW010000001">
    <property type="protein sequence ID" value="NRT90716.1"/>
    <property type="molecule type" value="Genomic_DNA"/>
</dbReference>
<name>A0AAX0B6F6_CLOBE</name>
<dbReference type="Gene3D" id="1.20.120.50">
    <property type="entry name" value="Hemerythrin-like"/>
    <property type="match status" value="1"/>
</dbReference>
<proteinExistence type="inferred from homology"/>
<evidence type="ECO:0000313" key="5">
    <source>
        <dbReference type="EMBL" id="NRT90716.1"/>
    </source>
</evidence>
<dbReference type="CDD" id="cd12107">
    <property type="entry name" value="Hemerythrin"/>
    <property type="match status" value="1"/>
</dbReference>
<dbReference type="GO" id="GO:0046872">
    <property type="term" value="F:metal ion binding"/>
    <property type="evidence" value="ECO:0007669"/>
    <property type="project" value="UniProtKB-KW"/>
</dbReference>
<dbReference type="Proteomes" id="UP001193748">
    <property type="component" value="Unassembled WGS sequence"/>
</dbReference>
<comment type="similarity">
    <text evidence="1">Belongs to the hemerythrin family.</text>
</comment>
<gene>
    <name evidence="5" type="ORF">B0H41_004395</name>
</gene>
<organism evidence="5 6">
    <name type="scientific">Clostridium beijerinckii</name>
    <name type="common">Clostridium MP</name>
    <dbReference type="NCBI Taxonomy" id="1520"/>
    <lineage>
        <taxon>Bacteria</taxon>
        <taxon>Bacillati</taxon>
        <taxon>Bacillota</taxon>
        <taxon>Clostridia</taxon>
        <taxon>Eubacteriales</taxon>
        <taxon>Clostridiaceae</taxon>
        <taxon>Clostridium</taxon>
    </lineage>
</organism>
<dbReference type="PANTHER" id="PTHR37164">
    <property type="entry name" value="BACTERIOHEMERYTHRIN"/>
    <property type="match status" value="1"/>
</dbReference>
<reference evidence="5" key="2">
    <citation type="journal article" date="2022" name="Nat. Biotechnol.">
        <title>Carbon-negative production of acetone and isopropanol by gas fermentation at industrial pilot scale.</title>
        <authorList>
            <person name="Liew F.E."/>
            <person name="Nogle R."/>
            <person name="Abdalla T."/>
            <person name="Rasor B.J."/>
            <person name="Canter C."/>
            <person name="Jensen R.O."/>
            <person name="Wang L."/>
            <person name="Strutz J."/>
            <person name="Chirania P."/>
            <person name="De Tissera S."/>
            <person name="Mueller A.P."/>
            <person name="Ruan Z."/>
            <person name="Gao A."/>
            <person name="Tran L."/>
            <person name="Engle N.L."/>
            <person name="Bromley J.C."/>
            <person name="Daniell J."/>
            <person name="Conrado R."/>
            <person name="Tschaplinski T.J."/>
            <person name="Giannone R.J."/>
            <person name="Hettich R.L."/>
            <person name="Karim A.S."/>
            <person name="Simpson S.D."/>
            <person name="Brown S.D."/>
            <person name="Leang C."/>
            <person name="Jewett M.C."/>
            <person name="Kopke M."/>
        </authorList>
    </citation>
    <scope>NUCLEOTIDE SEQUENCE</scope>
    <source>
        <strain evidence="5">DJ080</strain>
    </source>
</reference>
<evidence type="ECO:0000256" key="1">
    <source>
        <dbReference type="ARBA" id="ARBA00010587"/>
    </source>
</evidence>
<sequence length="137" mass="16377">MNLNWDNNLATGIVNIDNQHKELFDRINKLLTAMKEGKGKDEVIGTLNFLEDYVIKHFTEEEEIQKKNNYPKYSIQHKQHEEFKEELKELRRTFETTGTSALFVIKVQNRMSTWWKSHIRDLDKDLGNFLIENSKQY</sequence>
<keyword evidence="2" id="KW-0479">Metal-binding</keyword>
<dbReference type="AlphaFoldDB" id="A0AAX0B6F6"/>
<evidence type="ECO:0000256" key="2">
    <source>
        <dbReference type="ARBA" id="ARBA00022723"/>
    </source>
</evidence>
<accession>A0AAX0B6F6</accession>
<reference evidence="5" key="1">
    <citation type="submission" date="2020-05" db="EMBL/GenBank/DDBJ databases">
        <authorList>
            <person name="Brown S."/>
            <person name="Huntemann M."/>
            <person name="Clum A."/>
            <person name="Spunde A."/>
            <person name="Palaniappan K."/>
            <person name="Ritter S."/>
            <person name="Mikhailova N."/>
            <person name="Chen I.-M."/>
            <person name="Stamatis D."/>
            <person name="Reddy T."/>
            <person name="O'Malley R."/>
            <person name="Daum C."/>
            <person name="Shapiro N."/>
            <person name="Ivanova N."/>
            <person name="Kyrpides N."/>
            <person name="Woyke T."/>
        </authorList>
    </citation>
    <scope>NUCLEOTIDE SEQUENCE</scope>
    <source>
        <strain evidence="5">DJ080</strain>
    </source>
</reference>
<dbReference type="SUPFAM" id="SSF47188">
    <property type="entry name" value="Hemerythrin-like"/>
    <property type="match status" value="1"/>
</dbReference>
<protein>
    <submittedName>
        <fullName evidence="5">Hemerythrin</fullName>
    </submittedName>
</protein>